<keyword evidence="3" id="KW-1185">Reference proteome</keyword>
<protein>
    <submittedName>
        <fullName evidence="2">Uncharacterized protein</fullName>
    </submittedName>
</protein>
<accession>A0ABP0TBS6</accession>
<dbReference type="Proteomes" id="UP001497512">
    <property type="component" value="Chromosome 1"/>
</dbReference>
<dbReference type="EMBL" id="OZ019893">
    <property type="protein sequence ID" value="CAK9191415.1"/>
    <property type="molecule type" value="Genomic_DNA"/>
</dbReference>
<sequence>MADATTLSSSSSRGSADRSSSVSSPYPPASALASAVEDVLQNANCDLSWVISPGLSSLQQLSAGVSSISP</sequence>
<proteinExistence type="predicted"/>
<gene>
    <name evidence="2" type="ORF">CSSPTR1EN2_LOCUS1379</name>
</gene>
<evidence type="ECO:0000313" key="3">
    <source>
        <dbReference type="Proteomes" id="UP001497512"/>
    </source>
</evidence>
<evidence type="ECO:0000313" key="2">
    <source>
        <dbReference type="EMBL" id="CAK9191415.1"/>
    </source>
</evidence>
<reference evidence="2 3" key="1">
    <citation type="submission" date="2024-02" db="EMBL/GenBank/DDBJ databases">
        <authorList>
            <consortium name="ELIXIR-Norway"/>
            <consortium name="Elixir Norway"/>
        </authorList>
    </citation>
    <scope>NUCLEOTIDE SEQUENCE [LARGE SCALE GENOMIC DNA]</scope>
</reference>
<name>A0ABP0TBS6_9BRYO</name>
<evidence type="ECO:0000256" key="1">
    <source>
        <dbReference type="SAM" id="MobiDB-lite"/>
    </source>
</evidence>
<feature type="region of interest" description="Disordered" evidence="1">
    <location>
        <begin position="1"/>
        <end position="29"/>
    </location>
</feature>
<organism evidence="2 3">
    <name type="scientific">Sphagnum troendelagicum</name>
    <dbReference type="NCBI Taxonomy" id="128251"/>
    <lineage>
        <taxon>Eukaryota</taxon>
        <taxon>Viridiplantae</taxon>
        <taxon>Streptophyta</taxon>
        <taxon>Embryophyta</taxon>
        <taxon>Bryophyta</taxon>
        <taxon>Sphagnophytina</taxon>
        <taxon>Sphagnopsida</taxon>
        <taxon>Sphagnales</taxon>
        <taxon>Sphagnaceae</taxon>
        <taxon>Sphagnum</taxon>
    </lineage>
</organism>